<gene>
    <name evidence="3" type="ORF">BDN70DRAFT_264346</name>
</gene>
<dbReference type="PANTHER" id="PTHR14379">
    <property type="entry name" value="LIMKAIN B LKAP"/>
    <property type="match status" value="1"/>
</dbReference>
<organism evidence="3 4">
    <name type="scientific">Pholiota conissans</name>
    <dbReference type="NCBI Taxonomy" id="109636"/>
    <lineage>
        <taxon>Eukaryota</taxon>
        <taxon>Fungi</taxon>
        <taxon>Dikarya</taxon>
        <taxon>Basidiomycota</taxon>
        <taxon>Agaricomycotina</taxon>
        <taxon>Agaricomycetes</taxon>
        <taxon>Agaricomycetidae</taxon>
        <taxon>Agaricales</taxon>
        <taxon>Agaricineae</taxon>
        <taxon>Strophariaceae</taxon>
        <taxon>Pholiota</taxon>
    </lineage>
</organism>
<evidence type="ECO:0000256" key="1">
    <source>
        <dbReference type="SAM" id="MobiDB-lite"/>
    </source>
</evidence>
<feature type="domain" description="NYN" evidence="2">
    <location>
        <begin position="6"/>
        <end position="144"/>
    </location>
</feature>
<dbReference type="InterPro" id="IPR024768">
    <property type="entry name" value="Marf1"/>
</dbReference>
<evidence type="ECO:0000313" key="3">
    <source>
        <dbReference type="EMBL" id="KAF9483798.1"/>
    </source>
</evidence>
<dbReference type="CDD" id="cd10910">
    <property type="entry name" value="PIN_limkain_b1_N_like"/>
    <property type="match status" value="1"/>
</dbReference>
<sequence length="607" mass="65239">MMNQENIAIFWDYGSTQTLSATSSVSVYDIVANIRSACLELGTIKSFRAYGNFTLQGSASMSGSHSELVASGVTVVNCLDDARKEVAVKMMLVDMIAQAWDYPTGHTLVIITGDRGVAYAVGVLRMRRIKVVVISSVTAHPDLTAHATTKLDWTKTILGSTNGMPHSMDPHNSKTTSPKKPSQSSLFAPQSWHNGRTSDTQCHQNPLASPFPPKPVETTPEHDAVELQNMHPRARRHSIFPTCNPRKSEGFGTTGDMPLIPETQQRLYGLGNGPLFPQYEEERHRAESVPPIAFNIPSLSETTFTTSTGKGKACAYSAFEEPAPPSSRFDIPYSGSIFEPFTKTSNSISPILPSQYGAPSMSTSSSSSSSQPSNFSPAKHPDTTDPTSVMSEIIGEPKATVSEHHDKINDATLPITSSATESNPDLILSSTKAEIPCLSVPSRRSSISTINVMAQISQAAVYEPKRASEPVPGIPVQLTKPVAGPSQPTPSTLSNVVPPPRPVLVKPSSSVAPKSVPNSKVPKSKVPISNSSTFQTLITVLRRKQTAIPRSSLNALLIKEDPRVYELAGVKVNKKFKSYIAAAIKAGVVSESNSGDTIALSAEYRRT</sequence>
<feature type="compositionally biased region" description="Polar residues" evidence="1">
    <location>
        <begin position="186"/>
        <end position="207"/>
    </location>
</feature>
<dbReference type="InterPro" id="IPR021139">
    <property type="entry name" value="NYN"/>
</dbReference>
<accession>A0A9P5Z973</accession>
<feature type="compositionally biased region" description="Low complexity" evidence="1">
    <location>
        <begin position="173"/>
        <end position="185"/>
    </location>
</feature>
<feature type="compositionally biased region" description="Low complexity" evidence="1">
    <location>
        <begin position="359"/>
        <end position="377"/>
    </location>
</feature>
<evidence type="ECO:0000313" key="4">
    <source>
        <dbReference type="Proteomes" id="UP000807469"/>
    </source>
</evidence>
<dbReference type="AlphaFoldDB" id="A0A9P5Z973"/>
<feature type="region of interest" description="Disordered" evidence="1">
    <location>
        <begin position="506"/>
        <end position="525"/>
    </location>
</feature>
<dbReference type="EMBL" id="MU155150">
    <property type="protein sequence ID" value="KAF9483798.1"/>
    <property type="molecule type" value="Genomic_DNA"/>
</dbReference>
<dbReference type="GO" id="GO:0004540">
    <property type="term" value="F:RNA nuclease activity"/>
    <property type="evidence" value="ECO:0007669"/>
    <property type="project" value="InterPro"/>
</dbReference>
<name>A0A9P5Z973_9AGAR</name>
<keyword evidence="4" id="KW-1185">Reference proteome</keyword>
<protein>
    <recommendedName>
        <fullName evidence="2">NYN domain-containing protein</fullName>
    </recommendedName>
</protein>
<feature type="region of interest" description="Disordered" evidence="1">
    <location>
        <begin position="480"/>
        <end position="501"/>
    </location>
</feature>
<dbReference type="Proteomes" id="UP000807469">
    <property type="component" value="Unassembled WGS sequence"/>
</dbReference>
<dbReference type="GO" id="GO:0005777">
    <property type="term" value="C:peroxisome"/>
    <property type="evidence" value="ECO:0007669"/>
    <property type="project" value="InterPro"/>
</dbReference>
<evidence type="ECO:0000259" key="2">
    <source>
        <dbReference type="Pfam" id="PF01936"/>
    </source>
</evidence>
<reference evidence="3" key="1">
    <citation type="submission" date="2020-11" db="EMBL/GenBank/DDBJ databases">
        <authorList>
            <consortium name="DOE Joint Genome Institute"/>
            <person name="Ahrendt S."/>
            <person name="Riley R."/>
            <person name="Andreopoulos W."/>
            <person name="Labutti K."/>
            <person name="Pangilinan J."/>
            <person name="Ruiz-Duenas F.J."/>
            <person name="Barrasa J.M."/>
            <person name="Sanchez-Garcia M."/>
            <person name="Camarero S."/>
            <person name="Miyauchi S."/>
            <person name="Serrano A."/>
            <person name="Linde D."/>
            <person name="Babiker R."/>
            <person name="Drula E."/>
            <person name="Ayuso-Fernandez I."/>
            <person name="Pacheco R."/>
            <person name="Padilla G."/>
            <person name="Ferreira P."/>
            <person name="Barriuso J."/>
            <person name="Kellner H."/>
            <person name="Castanera R."/>
            <person name="Alfaro M."/>
            <person name="Ramirez L."/>
            <person name="Pisabarro A.G."/>
            <person name="Kuo A."/>
            <person name="Tritt A."/>
            <person name="Lipzen A."/>
            <person name="He G."/>
            <person name="Yan M."/>
            <person name="Ng V."/>
            <person name="Cullen D."/>
            <person name="Martin F."/>
            <person name="Rosso M.-N."/>
            <person name="Henrissat B."/>
            <person name="Hibbett D."/>
            <person name="Martinez A.T."/>
            <person name="Grigoriev I.V."/>
        </authorList>
    </citation>
    <scope>NUCLEOTIDE SEQUENCE</scope>
    <source>
        <strain evidence="3">CIRM-BRFM 674</strain>
    </source>
</reference>
<feature type="region of interest" description="Disordered" evidence="1">
    <location>
        <begin position="158"/>
        <end position="256"/>
    </location>
</feature>
<dbReference type="Gene3D" id="3.40.50.1010">
    <property type="entry name" value="5'-nuclease"/>
    <property type="match status" value="1"/>
</dbReference>
<dbReference type="GO" id="GO:1905762">
    <property type="term" value="F:CCR4-NOT complex binding"/>
    <property type="evidence" value="ECO:0007669"/>
    <property type="project" value="TreeGrafter"/>
</dbReference>
<dbReference type="PANTHER" id="PTHR14379:SF3">
    <property type="entry name" value="MEIOSIS REGULATOR AND MRNA STABILITY FACTOR 1"/>
    <property type="match status" value="1"/>
</dbReference>
<dbReference type="Pfam" id="PF01936">
    <property type="entry name" value="NYN"/>
    <property type="match status" value="1"/>
</dbReference>
<comment type="caution">
    <text evidence="3">The sequence shown here is derived from an EMBL/GenBank/DDBJ whole genome shotgun (WGS) entry which is preliminary data.</text>
</comment>
<dbReference type="GO" id="GO:0010468">
    <property type="term" value="P:regulation of gene expression"/>
    <property type="evidence" value="ECO:0007669"/>
    <property type="project" value="InterPro"/>
</dbReference>
<dbReference type="OrthoDB" id="549353at2759"/>
<feature type="region of interest" description="Disordered" evidence="1">
    <location>
        <begin position="349"/>
        <end position="389"/>
    </location>
</feature>
<proteinExistence type="predicted"/>